<dbReference type="AlphaFoldDB" id="A0A2C9WP94"/>
<name>A0A2C9WP94_MANES</name>
<gene>
    <name evidence="1" type="ORF">MANES_01G259700</name>
</gene>
<accession>A0A2C9WP94</accession>
<proteinExistence type="predicted"/>
<dbReference type="EMBL" id="CM004387">
    <property type="protein sequence ID" value="OAY62324.1"/>
    <property type="molecule type" value="Genomic_DNA"/>
</dbReference>
<reference evidence="1" key="1">
    <citation type="submission" date="2016-02" db="EMBL/GenBank/DDBJ databases">
        <title>WGS assembly of Manihot esculenta.</title>
        <authorList>
            <person name="Bredeson J.V."/>
            <person name="Prochnik S.E."/>
            <person name="Lyons J.B."/>
            <person name="Schmutz J."/>
            <person name="Grimwood J."/>
            <person name="Vrebalov J."/>
            <person name="Bart R.S."/>
            <person name="Amuge T."/>
            <person name="Ferguson M.E."/>
            <person name="Green R."/>
            <person name="Putnam N."/>
            <person name="Stites J."/>
            <person name="Rounsley S."/>
            <person name="Rokhsar D.S."/>
        </authorList>
    </citation>
    <scope>NUCLEOTIDE SEQUENCE [LARGE SCALE GENOMIC DNA]</scope>
    <source>
        <tissue evidence="1">Leaf</tissue>
    </source>
</reference>
<protein>
    <submittedName>
        <fullName evidence="1">Uncharacterized protein</fullName>
    </submittedName>
</protein>
<evidence type="ECO:0000313" key="1">
    <source>
        <dbReference type="EMBL" id="OAY62324.1"/>
    </source>
</evidence>
<sequence length="141" mass="14887">MASKAERICSLISASIFSTFRELEPLVISDFSSSTLLLRPAAFTDLSISSGISLLTISIFSRRAGGGVATFLLATPTISKPDDFRTSRSSFLAFSASSTNSLSNGSPLDNFASAFFKNSIFAFTSSGTFWLMLGSISSGHG</sequence>
<organism evidence="1">
    <name type="scientific">Manihot esculenta</name>
    <name type="common">Cassava</name>
    <name type="synonym">Jatropha manihot</name>
    <dbReference type="NCBI Taxonomy" id="3983"/>
    <lineage>
        <taxon>Eukaryota</taxon>
        <taxon>Viridiplantae</taxon>
        <taxon>Streptophyta</taxon>
        <taxon>Embryophyta</taxon>
        <taxon>Tracheophyta</taxon>
        <taxon>Spermatophyta</taxon>
        <taxon>Magnoliopsida</taxon>
        <taxon>eudicotyledons</taxon>
        <taxon>Gunneridae</taxon>
        <taxon>Pentapetalae</taxon>
        <taxon>rosids</taxon>
        <taxon>fabids</taxon>
        <taxon>Malpighiales</taxon>
        <taxon>Euphorbiaceae</taxon>
        <taxon>Crotonoideae</taxon>
        <taxon>Manihoteae</taxon>
        <taxon>Manihot</taxon>
    </lineage>
</organism>